<sequence>MKSRYDVAIVGAGSAGCVLASRLSEDAARQVVLFEAGPDYLPGMLPPDLADGIHGTSTASHDWGLHGTGVAGGPPLALPQGRVTGGSSAVNATFAVRGHPADYDGWALPGWTFEDVLPSFRRLEHDLDFGSSPYHGTDGPVPIRRYRGDECSELTLAMEGAIASVGIPRIPDHNAPGAVGVSGLPVNCVRGLRVSTAQAYLDPVRSRPNLTIRADSPVAEIVVGGGRVSGVRTTDGQITAADEVIVCAGAYHSPALLIRSGIGPAADITALGRSVTMDLPGVGNNLADHPWVALELPCLEPQGDPPIFQVLATARSSRSSAADPPDLQFMVCGPYRLENGYHCLLAAALLKPASRGQVRLLALDPVTAPAIDLGYFRDPVDVDRLAEGLQIAKAAVAHPDLARLTRGPRPAPRQDLADDAAVRDWIKATATTYHHPVGTCAMGTDPGAGAVVDTSGRVHGVPGLSVVDASIIPGPLSANTNIPTIMAAEHVAARRRGDGSGP</sequence>
<keyword evidence="4" id="KW-0274">FAD</keyword>
<gene>
    <name evidence="6" type="ORF">J2X01_002496</name>
</gene>
<protein>
    <submittedName>
        <fullName evidence="6">Choline dehydrogenase</fullName>
        <ecNumber evidence="6">1.1.99.1</ecNumber>
    </submittedName>
</protein>
<keyword evidence="3" id="KW-0285">Flavoprotein</keyword>
<dbReference type="PROSITE" id="PS00624">
    <property type="entry name" value="GMC_OXRED_2"/>
    <property type="match status" value="1"/>
</dbReference>
<keyword evidence="6" id="KW-0560">Oxidoreductase</keyword>
<evidence type="ECO:0000259" key="5">
    <source>
        <dbReference type="PROSITE" id="PS00624"/>
    </source>
</evidence>
<keyword evidence="7" id="KW-1185">Reference proteome</keyword>
<dbReference type="PANTHER" id="PTHR11552:SF147">
    <property type="entry name" value="CHOLINE DEHYDROGENASE, MITOCHONDRIAL"/>
    <property type="match status" value="1"/>
</dbReference>
<comment type="similarity">
    <text evidence="2">Belongs to the GMC oxidoreductase family.</text>
</comment>
<evidence type="ECO:0000313" key="6">
    <source>
        <dbReference type="EMBL" id="MDR7083203.1"/>
    </source>
</evidence>
<name>A0ABU1UDC4_9MICC</name>
<accession>A0ABU1UDC4</accession>
<proteinExistence type="inferred from homology"/>
<dbReference type="EC" id="1.1.99.1" evidence="6"/>
<dbReference type="InterPro" id="IPR000172">
    <property type="entry name" value="GMC_OxRdtase_N"/>
</dbReference>
<dbReference type="InterPro" id="IPR036188">
    <property type="entry name" value="FAD/NAD-bd_sf"/>
</dbReference>
<comment type="cofactor">
    <cofactor evidence="1">
        <name>FAD</name>
        <dbReference type="ChEBI" id="CHEBI:57692"/>
    </cofactor>
</comment>
<evidence type="ECO:0000256" key="4">
    <source>
        <dbReference type="ARBA" id="ARBA00022827"/>
    </source>
</evidence>
<dbReference type="SUPFAM" id="SSF54373">
    <property type="entry name" value="FAD-linked reductases, C-terminal domain"/>
    <property type="match status" value="1"/>
</dbReference>
<dbReference type="PROSITE" id="PS51257">
    <property type="entry name" value="PROKAR_LIPOPROTEIN"/>
    <property type="match status" value="1"/>
</dbReference>
<dbReference type="Pfam" id="PF05199">
    <property type="entry name" value="GMC_oxred_C"/>
    <property type="match status" value="1"/>
</dbReference>
<comment type="caution">
    <text evidence="6">The sequence shown here is derived from an EMBL/GenBank/DDBJ whole genome shotgun (WGS) entry which is preliminary data.</text>
</comment>
<reference evidence="6 7" key="1">
    <citation type="submission" date="2023-07" db="EMBL/GenBank/DDBJ databases">
        <title>Sorghum-associated microbial communities from plants grown in Nebraska, USA.</title>
        <authorList>
            <person name="Schachtman D."/>
        </authorList>
    </citation>
    <scope>NUCLEOTIDE SEQUENCE [LARGE SCALE GENOMIC DNA]</scope>
    <source>
        <strain evidence="6 7">BE167</strain>
    </source>
</reference>
<organism evidence="6 7">
    <name type="scientific">Arthrobacter ginsengisoli</name>
    <dbReference type="NCBI Taxonomy" id="1356565"/>
    <lineage>
        <taxon>Bacteria</taxon>
        <taxon>Bacillati</taxon>
        <taxon>Actinomycetota</taxon>
        <taxon>Actinomycetes</taxon>
        <taxon>Micrococcales</taxon>
        <taxon>Micrococcaceae</taxon>
        <taxon>Arthrobacter</taxon>
    </lineage>
</organism>
<dbReference type="Proteomes" id="UP001252243">
    <property type="component" value="Unassembled WGS sequence"/>
</dbReference>
<dbReference type="PIRSF" id="PIRSF000137">
    <property type="entry name" value="Alcohol_oxidase"/>
    <property type="match status" value="1"/>
</dbReference>
<dbReference type="EMBL" id="JAVDVQ010000009">
    <property type="protein sequence ID" value="MDR7083203.1"/>
    <property type="molecule type" value="Genomic_DNA"/>
</dbReference>
<dbReference type="Gene3D" id="3.30.410.40">
    <property type="match status" value="1"/>
</dbReference>
<dbReference type="InterPro" id="IPR007867">
    <property type="entry name" value="GMC_OxRtase_C"/>
</dbReference>
<evidence type="ECO:0000313" key="7">
    <source>
        <dbReference type="Proteomes" id="UP001252243"/>
    </source>
</evidence>
<feature type="domain" description="Glucose-methanol-choline oxidoreductase N-terminal" evidence="5">
    <location>
        <begin position="249"/>
        <end position="263"/>
    </location>
</feature>
<evidence type="ECO:0000256" key="1">
    <source>
        <dbReference type="ARBA" id="ARBA00001974"/>
    </source>
</evidence>
<evidence type="ECO:0000256" key="3">
    <source>
        <dbReference type="ARBA" id="ARBA00022630"/>
    </source>
</evidence>
<evidence type="ECO:0000256" key="2">
    <source>
        <dbReference type="ARBA" id="ARBA00010790"/>
    </source>
</evidence>
<dbReference type="RefSeq" id="WP_310057526.1">
    <property type="nucleotide sequence ID" value="NZ_JAVDVQ010000009.1"/>
</dbReference>
<dbReference type="PANTHER" id="PTHR11552">
    <property type="entry name" value="GLUCOSE-METHANOL-CHOLINE GMC OXIDOREDUCTASE"/>
    <property type="match status" value="1"/>
</dbReference>
<dbReference type="SUPFAM" id="SSF51905">
    <property type="entry name" value="FAD/NAD(P)-binding domain"/>
    <property type="match status" value="1"/>
</dbReference>
<dbReference type="Pfam" id="PF00732">
    <property type="entry name" value="GMC_oxred_N"/>
    <property type="match status" value="1"/>
</dbReference>
<dbReference type="GO" id="GO:0008812">
    <property type="term" value="F:choline dehydrogenase activity"/>
    <property type="evidence" value="ECO:0007669"/>
    <property type="project" value="UniProtKB-EC"/>
</dbReference>
<dbReference type="Gene3D" id="3.50.50.60">
    <property type="entry name" value="FAD/NAD(P)-binding domain"/>
    <property type="match status" value="1"/>
</dbReference>
<dbReference type="InterPro" id="IPR012132">
    <property type="entry name" value="GMC_OxRdtase"/>
</dbReference>